<evidence type="ECO:0000313" key="1">
    <source>
        <dbReference type="EMBL" id="RXQ91497.1"/>
    </source>
</evidence>
<sequence>MKNKIYIVIIIASFFMVSCLKDEGNYEYENLAYVQEIKGIDEAYSIYQFDEELVVTPELTIGNSDFNKDDYDYKWYLIDYYLDKNIGVIKHDTIYISTDKDLKFTADATVPIKKMMCVFEVTSKGTGVVFKESTFLTVKNSYSYGSFILHQKGNNSELCLIKENEEIVEDVFGIVTGGRILAGKPKQMCHFYPNRDELLNIYTDQYPDYGAIFDFSTFEYLYPASTCFYSEIPKGADFQYMESDGSGFYSLVNNRYFYLNLMMGDKYRPYFEYNLPDFEEDVDYIGEAGLNILHGVETGQLYSSGLYGFNVDFSSGGRKIVMPGKMLYMMSEPGGSLWSEDKARFYVLNGTTITEYGCNYGFNYSKYMIVYDLKSENEFIAPELVDENTLFSASNTEKYLFFTKDNVIYRYNYDDVTAKPVKFYEYPAGTQISYFKHGYDSEGERLEVGVYDNSGSDKNASLYYLDRTGKVTKSYENICGKIVDIVYKNSI</sequence>
<dbReference type="Pfam" id="PF16407">
    <property type="entry name" value="PKD_2"/>
    <property type="match status" value="1"/>
</dbReference>
<dbReference type="OrthoDB" id="1095195at2"/>
<gene>
    <name evidence="1" type="ORF">EO244_12155</name>
</gene>
<evidence type="ECO:0000313" key="2">
    <source>
        <dbReference type="Proteomes" id="UP000289703"/>
    </source>
</evidence>
<proteinExistence type="predicted"/>
<dbReference type="EMBL" id="SAXA01000011">
    <property type="protein sequence ID" value="RXQ91497.1"/>
    <property type="molecule type" value="Genomic_DNA"/>
</dbReference>
<protein>
    <submittedName>
        <fullName evidence="1">Uncharacterized protein</fullName>
    </submittedName>
</protein>
<dbReference type="InterPro" id="IPR032183">
    <property type="entry name" value="PKD-like"/>
</dbReference>
<comment type="caution">
    <text evidence="1">The sequence shown here is derived from an EMBL/GenBank/DDBJ whole genome shotgun (WGS) entry which is preliminary data.</text>
</comment>
<organism evidence="1 2">
    <name type="scientific">Ancylomarina salipaludis</name>
    <dbReference type="NCBI Taxonomy" id="2501299"/>
    <lineage>
        <taxon>Bacteria</taxon>
        <taxon>Pseudomonadati</taxon>
        <taxon>Bacteroidota</taxon>
        <taxon>Bacteroidia</taxon>
        <taxon>Marinilabiliales</taxon>
        <taxon>Marinifilaceae</taxon>
        <taxon>Ancylomarina</taxon>
    </lineage>
</organism>
<dbReference type="Proteomes" id="UP000289703">
    <property type="component" value="Unassembled WGS sequence"/>
</dbReference>
<name>A0A4Q1JKP3_9BACT</name>
<dbReference type="PROSITE" id="PS51257">
    <property type="entry name" value="PROKAR_LIPOPROTEIN"/>
    <property type="match status" value="1"/>
</dbReference>
<dbReference type="RefSeq" id="WP_129254949.1">
    <property type="nucleotide sequence ID" value="NZ_SAXA01000011.1"/>
</dbReference>
<dbReference type="AlphaFoldDB" id="A0A4Q1JKP3"/>
<accession>A0A4Q1JKP3</accession>
<keyword evidence="2" id="KW-1185">Reference proteome</keyword>
<reference evidence="1 2" key="1">
    <citation type="submission" date="2019-01" db="EMBL/GenBank/DDBJ databases">
        <title>Ancylomarina salipaludis sp. nov., isolated from a salt marsh.</title>
        <authorList>
            <person name="Yoon J.-H."/>
        </authorList>
    </citation>
    <scope>NUCLEOTIDE SEQUENCE [LARGE SCALE GENOMIC DNA]</scope>
    <source>
        <strain evidence="1 2">SHSM-M15</strain>
    </source>
</reference>